<feature type="transmembrane region" description="Helical" evidence="5">
    <location>
        <begin position="115"/>
        <end position="136"/>
    </location>
</feature>
<keyword evidence="4 5" id="KW-0472">Membrane</keyword>
<dbReference type="PANTHER" id="PTHR23502:SF152">
    <property type="entry name" value="MAJOR FACILITATOR SUPERFAMILY (MFS) PROFILE DOMAIN-CONTAINING PROTEIN-RELATED"/>
    <property type="match status" value="1"/>
</dbReference>
<dbReference type="GO" id="GO:0005886">
    <property type="term" value="C:plasma membrane"/>
    <property type="evidence" value="ECO:0007669"/>
    <property type="project" value="TreeGrafter"/>
</dbReference>
<gene>
    <name evidence="7" type="ORF">KXV57_008323</name>
</gene>
<keyword evidence="2 5" id="KW-0812">Transmembrane</keyword>
<organism evidence="7 8">
    <name type="scientific">Aspergillus fumigatus</name>
    <name type="common">Neosartorya fumigata</name>
    <dbReference type="NCBI Taxonomy" id="746128"/>
    <lineage>
        <taxon>Eukaryota</taxon>
        <taxon>Fungi</taxon>
        <taxon>Dikarya</taxon>
        <taxon>Ascomycota</taxon>
        <taxon>Pezizomycotina</taxon>
        <taxon>Eurotiomycetes</taxon>
        <taxon>Eurotiomycetidae</taxon>
        <taxon>Eurotiales</taxon>
        <taxon>Aspergillaceae</taxon>
        <taxon>Aspergillus</taxon>
        <taxon>Aspergillus subgen. Fumigati</taxon>
    </lineage>
</organism>
<dbReference type="InterPro" id="IPR036259">
    <property type="entry name" value="MFS_trans_sf"/>
</dbReference>
<evidence type="ECO:0000313" key="7">
    <source>
        <dbReference type="EMBL" id="KAH1900811.1"/>
    </source>
</evidence>
<dbReference type="GO" id="GO:0022857">
    <property type="term" value="F:transmembrane transporter activity"/>
    <property type="evidence" value="ECO:0007669"/>
    <property type="project" value="InterPro"/>
</dbReference>
<dbReference type="Pfam" id="PF07690">
    <property type="entry name" value="MFS_1"/>
    <property type="match status" value="1"/>
</dbReference>
<dbReference type="EMBL" id="JAIBSC010000072">
    <property type="protein sequence ID" value="KAH1900811.1"/>
    <property type="molecule type" value="Genomic_DNA"/>
</dbReference>
<feature type="transmembrane region" description="Helical" evidence="5">
    <location>
        <begin position="391"/>
        <end position="408"/>
    </location>
</feature>
<dbReference type="Proteomes" id="UP000813423">
    <property type="component" value="Unassembled WGS sequence"/>
</dbReference>
<protein>
    <recommendedName>
        <fullName evidence="6">Major facilitator superfamily (MFS) profile domain-containing protein</fullName>
    </recommendedName>
</protein>
<evidence type="ECO:0000256" key="3">
    <source>
        <dbReference type="ARBA" id="ARBA00022989"/>
    </source>
</evidence>
<dbReference type="SUPFAM" id="SSF103473">
    <property type="entry name" value="MFS general substrate transporter"/>
    <property type="match status" value="1"/>
</dbReference>
<feature type="transmembrane region" description="Helical" evidence="5">
    <location>
        <begin position="235"/>
        <end position="258"/>
    </location>
</feature>
<feature type="transmembrane region" description="Helical" evidence="5">
    <location>
        <begin position="59"/>
        <end position="78"/>
    </location>
</feature>
<comment type="subcellular location">
    <subcellularLocation>
        <location evidence="1">Membrane</location>
        <topology evidence="1">Multi-pass membrane protein</topology>
    </subcellularLocation>
</comment>
<feature type="transmembrane region" description="Helical" evidence="5">
    <location>
        <begin position="18"/>
        <end position="39"/>
    </location>
</feature>
<feature type="transmembrane region" description="Helical" evidence="5">
    <location>
        <begin position="414"/>
        <end position="434"/>
    </location>
</feature>
<proteinExistence type="predicted"/>
<dbReference type="InterPro" id="IPR011701">
    <property type="entry name" value="MFS"/>
</dbReference>
<dbReference type="FunFam" id="1.20.1250.20:FF:000354">
    <property type="entry name" value="MFS general substrate transporter"/>
    <property type="match status" value="1"/>
</dbReference>
<feature type="domain" description="Major facilitator superfamily (MFS) profile" evidence="6">
    <location>
        <begin position="24"/>
        <end position="439"/>
    </location>
</feature>
<feature type="transmembrane region" description="Helical" evidence="5">
    <location>
        <begin position="320"/>
        <end position="340"/>
    </location>
</feature>
<evidence type="ECO:0000256" key="2">
    <source>
        <dbReference type="ARBA" id="ARBA00022692"/>
    </source>
</evidence>
<sequence length="457" mass="49202">MADLDPEKNTRNTWHLPLWRKCIILVVVSWMAFVVTFSSTSLLPATPEIAAEFDTTPEILNIINAGVLLAMGFSSLIWGPLTALLGRRVAYNIAIAALCGCSVGTALAGGSSVFAVFRVLGGLTGTSFMVQGQTILADIIEAKVRGTAVGFFMAGTVTGPAIGPCIGGLVVTFAHWRVIFWVQVGMAGLGLVLSLFFVPEVKKREAEGEGEGVPRRSSLREVLAMFNPVRIFRQWLYPNVFLCDVTCGLLAIFQYGLLTSAREIFNPRFNLTSALVSGLFYLVPGAGFLLGSIIGGRLSDRTVKRYIARRGGLRLPQDRLNSGLAMLCGVLPVAVLVYGWTLEKRAGGMAVPIIAAFWAGVGLMGSFNGLNTYAAEAIPERRSEVISGKYILQYLCSAGSSAAVVPLVKVIGVGWTFTICVVLSLLGGGFVFCITRWGRVMQLWAEEKFLLERKTGL</sequence>
<keyword evidence="3 5" id="KW-1133">Transmembrane helix</keyword>
<evidence type="ECO:0000256" key="1">
    <source>
        <dbReference type="ARBA" id="ARBA00004141"/>
    </source>
</evidence>
<dbReference type="PROSITE" id="PS50850">
    <property type="entry name" value="MFS"/>
    <property type="match status" value="1"/>
</dbReference>
<dbReference type="AlphaFoldDB" id="A0A9P8NGG7"/>
<feature type="transmembrane region" description="Helical" evidence="5">
    <location>
        <begin position="346"/>
        <end position="370"/>
    </location>
</feature>
<feature type="transmembrane region" description="Helical" evidence="5">
    <location>
        <begin position="148"/>
        <end position="172"/>
    </location>
</feature>
<evidence type="ECO:0000259" key="6">
    <source>
        <dbReference type="PROSITE" id="PS50850"/>
    </source>
</evidence>
<evidence type="ECO:0000313" key="8">
    <source>
        <dbReference type="Proteomes" id="UP000813423"/>
    </source>
</evidence>
<evidence type="ECO:0000256" key="4">
    <source>
        <dbReference type="ARBA" id="ARBA00023136"/>
    </source>
</evidence>
<feature type="transmembrane region" description="Helical" evidence="5">
    <location>
        <begin position="278"/>
        <end position="299"/>
    </location>
</feature>
<feature type="transmembrane region" description="Helical" evidence="5">
    <location>
        <begin position="178"/>
        <end position="198"/>
    </location>
</feature>
<evidence type="ECO:0000256" key="5">
    <source>
        <dbReference type="SAM" id="Phobius"/>
    </source>
</evidence>
<comment type="caution">
    <text evidence="7">The sequence shown here is derived from an EMBL/GenBank/DDBJ whole genome shotgun (WGS) entry which is preliminary data.</text>
</comment>
<accession>A0A9P8NGG7</accession>
<dbReference type="PANTHER" id="PTHR23502">
    <property type="entry name" value="MAJOR FACILITATOR SUPERFAMILY"/>
    <property type="match status" value="1"/>
</dbReference>
<dbReference type="InterPro" id="IPR020846">
    <property type="entry name" value="MFS_dom"/>
</dbReference>
<feature type="transmembrane region" description="Helical" evidence="5">
    <location>
        <begin position="90"/>
        <end position="109"/>
    </location>
</feature>
<reference evidence="7" key="1">
    <citation type="submission" date="2021-08" db="EMBL/GenBank/DDBJ databases">
        <title>Global Aspergillus fumigatus from environmental and clinical sources.</title>
        <authorList>
            <person name="Barber A."/>
            <person name="Sae-Ong T."/>
        </authorList>
    </citation>
    <scope>NUCLEOTIDE SEQUENCE</scope>
    <source>
        <strain evidence="7">NRZ-2016-071</strain>
    </source>
</reference>
<name>A0A9P8NGG7_ASPFM</name>
<dbReference type="Gene3D" id="1.20.1250.20">
    <property type="entry name" value="MFS general substrate transporter like domains"/>
    <property type="match status" value="1"/>
</dbReference>